<feature type="compositionally biased region" description="Gly residues" evidence="1">
    <location>
        <begin position="277"/>
        <end position="287"/>
    </location>
</feature>
<proteinExistence type="predicted"/>
<keyword evidence="2" id="KW-0732">Signal</keyword>
<reference evidence="3" key="1">
    <citation type="submission" date="2021-03" db="EMBL/GenBank/DDBJ databases">
        <authorList>
            <person name="Tagirdzhanova G."/>
        </authorList>
    </citation>
    <scope>NUCLEOTIDE SEQUENCE</scope>
</reference>
<protein>
    <submittedName>
        <fullName evidence="3">Uncharacterized protein</fullName>
    </submittedName>
</protein>
<dbReference type="Proteomes" id="UP000664169">
    <property type="component" value="Unassembled WGS sequence"/>
</dbReference>
<organism evidence="3 4">
    <name type="scientific">Gomphillus americanus</name>
    <dbReference type="NCBI Taxonomy" id="1940652"/>
    <lineage>
        <taxon>Eukaryota</taxon>
        <taxon>Fungi</taxon>
        <taxon>Dikarya</taxon>
        <taxon>Ascomycota</taxon>
        <taxon>Pezizomycotina</taxon>
        <taxon>Lecanoromycetes</taxon>
        <taxon>OSLEUM clade</taxon>
        <taxon>Ostropomycetidae</taxon>
        <taxon>Ostropales</taxon>
        <taxon>Graphidaceae</taxon>
        <taxon>Gomphilloideae</taxon>
        <taxon>Gomphillus</taxon>
    </lineage>
</organism>
<dbReference type="AlphaFoldDB" id="A0A8H3FVP4"/>
<feature type="compositionally biased region" description="Low complexity" evidence="1">
    <location>
        <begin position="267"/>
        <end position="276"/>
    </location>
</feature>
<name>A0A8H3FVP4_9LECA</name>
<dbReference type="OrthoDB" id="2110578at2759"/>
<sequence>MRFSTIAAAAAVASIAEAQRPANTSVCDYYTTALLKNNTAANQYTVLTLLVNTVVIGNYTKPNIPGITFPDVAVPGILAPGTVNGTKVNLLSFFDGSLASSNRGGSSGVAVNFLDDGGAAPLMKNLPSNGQTSNQYKLLTHLYQFFGTALGCSQQGMTAFPAYQGVASQYQVHKFMALNYAEVSYFIQNVGLAAASFGVAMPDIQAVATTLTNVFDKRCGPPTAVIPSAGPVLQSICITEDCPEAANSTCSSYAAVVQPSAANGTMSSNGTSSGNGSTSGGGSGTSGGSSPTPTSSGSSGSSSSTTGAAPRNAAAGVTVAALAVAAFFL</sequence>
<gene>
    <name evidence="3" type="ORF">GOMPHAMPRED_006453</name>
</gene>
<evidence type="ECO:0000313" key="3">
    <source>
        <dbReference type="EMBL" id="CAF9931932.1"/>
    </source>
</evidence>
<keyword evidence="4" id="KW-1185">Reference proteome</keyword>
<feature type="signal peptide" evidence="2">
    <location>
        <begin position="1"/>
        <end position="18"/>
    </location>
</feature>
<evidence type="ECO:0000256" key="1">
    <source>
        <dbReference type="SAM" id="MobiDB-lite"/>
    </source>
</evidence>
<dbReference type="EMBL" id="CAJPDQ010000041">
    <property type="protein sequence ID" value="CAF9931932.1"/>
    <property type="molecule type" value="Genomic_DNA"/>
</dbReference>
<feature type="region of interest" description="Disordered" evidence="1">
    <location>
        <begin position="264"/>
        <end position="309"/>
    </location>
</feature>
<evidence type="ECO:0000256" key="2">
    <source>
        <dbReference type="SAM" id="SignalP"/>
    </source>
</evidence>
<accession>A0A8H3FVP4</accession>
<comment type="caution">
    <text evidence="3">The sequence shown here is derived from an EMBL/GenBank/DDBJ whole genome shotgun (WGS) entry which is preliminary data.</text>
</comment>
<feature type="compositionally biased region" description="Low complexity" evidence="1">
    <location>
        <begin position="288"/>
        <end position="309"/>
    </location>
</feature>
<evidence type="ECO:0000313" key="4">
    <source>
        <dbReference type="Proteomes" id="UP000664169"/>
    </source>
</evidence>
<feature type="chain" id="PRO_5034836281" evidence="2">
    <location>
        <begin position="19"/>
        <end position="329"/>
    </location>
</feature>